<proteinExistence type="predicted"/>
<dbReference type="EMBL" id="GL444207">
    <property type="protein sequence ID" value="EFN61186.1"/>
    <property type="molecule type" value="Genomic_DNA"/>
</dbReference>
<dbReference type="OMA" id="NRWISIG"/>
<name>E2AZE7_CAMFO</name>
<dbReference type="InParanoid" id="E2AZE7"/>
<gene>
    <name evidence="1" type="ORF">EAG_12745</name>
</gene>
<dbReference type="AlphaFoldDB" id="E2AZE7"/>
<reference evidence="1 2" key="1">
    <citation type="journal article" date="2010" name="Science">
        <title>Genomic comparison of the ants Camponotus floridanus and Harpegnathos saltator.</title>
        <authorList>
            <person name="Bonasio R."/>
            <person name="Zhang G."/>
            <person name="Ye C."/>
            <person name="Mutti N.S."/>
            <person name="Fang X."/>
            <person name="Qin N."/>
            <person name="Donahue G."/>
            <person name="Yang P."/>
            <person name="Li Q."/>
            <person name="Li C."/>
            <person name="Zhang P."/>
            <person name="Huang Z."/>
            <person name="Berger S.L."/>
            <person name="Reinberg D."/>
            <person name="Wang J."/>
            <person name="Liebig J."/>
        </authorList>
    </citation>
    <scope>NUCLEOTIDE SEQUENCE [LARGE SCALE GENOMIC DNA]</scope>
    <source>
        <strain evidence="2">C129</strain>
    </source>
</reference>
<dbReference type="Gene3D" id="3.30.420.10">
    <property type="entry name" value="Ribonuclease H-like superfamily/Ribonuclease H"/>
    <property type="match status" value="1"/>
</dbReference>
<dbReference type="PANTHER" id="PTHR47326">
    <property type="entry name" value="TRANSPOSABLE ELEMENT TC3 TRANSPOSASE-LIKE PROTEIN"/>
    <property type="match status" value="1"/>
</dbReference>
<evidence type="ECO:0000313" key="1">
    <source>
        <dbReference type="EMBL" id="EFN61186.1"/>
    </source>
</evidence>
<dbReference type="InterPro" id="IPR036397">
    <property type="entry name" value="RNaseH_sf"/>
</dbReference>
<dbReference type="PANTHER" id="PTHR47326:SF1">
    <property type="entry name" value="HTH PSQ-TYPE DOMAIN-CONTAINING PROTEIN"/>
    <property type="match status" value="1"/>
</dbReference>
<feature type="non-terminal residue" evidence="1">
    <location>
        <position position="1"/>
    </location>
</feature>
<dbReference type="Proteomes" id="UP000000311">
    <property type="component" value="Unassembled WGS sequence"/>
</dbReference>
<feature type="non-terminal residue" evidence="1">
    <location>
        <position position="95"/>
    </location>
</feature>
<keyword evidence="2" id="KW-1185">Reference proteome</keyword>
<organism evidence="2">
    <name type="scientific">Camponotus floridanus</name>
    <name type="common">Florida carpenter ant</name>
    <dbReference type="NCBI Taxonomy" id="104421"/>
    <lineage>
        <taxon>Eukaryota</taxon>
        <taxon>Metazoa</taxon>
        <taxon>Ecdysozoa</taxon>
        <taxon>Arthropoda</taxon>
        <taxon>Hexapoda</taxon>
        <taxon>Insecta</taxon>
        <taxon>Pterygota</taxon>
        <taxon>Neoptera</taxon>
        <taxon>Endopterygota</taxon>
        <taxon>Hymenoptera</taxon>
        <taxon>Apocrita</taxon>
        <taxon>Aculeata</taxon>
        <taxon>Formicoidea</taxon>
        <taxon>Formicidae</taxon>
        <taxon>Formicinae</taxon>
        <taxon>Camponotus</taxon>
    </lineage>
</organism>
<dbReference type="GO" id="GO:0003676">
    <property type="term" value="F:nucleic acid binding"/>
    <property type="evidence" value="ECO:0007669"/>
    <property type="project" value="InterPro"/>
</dbReference>
<sequence>LQQELNRMFANKWIGSPVLFPAKSSDLTCLDFYLWGRVKELIYFQRPTTRENMIERIKIIFREITTQELEEVQASFPRRLQACLAQSGTHFEHLL</sequence>
<accession>E2AZE7</accession>
<evidence type="ECO:0000313" key="2">
    <source>
        <dbReference type="Proteomes" id="UP000000311"/>
    </source>
</evidence>
<protein>
    <submittedName>
        <fullName evidence="1">Uncharacterized protein</fullName>
    </submittedName>
</protein>